<dbReference type="InterPro" id="IPR018258">
    <property type="entry name" value="Ribosomal_bL21_CS"/>
</dbReference>
<dbReference type="PANTHER" id="PTHR21349">
    <property type="entry name" value="50S RIBOSOMAL PROTEIN L21"/>
    <property type="match status" value="1"/>
</dbReference>
<dbReference type="NCBIfam" id="TIGR00061">
    <property type="entry name" value="L21"/>
    <property type="match status" value="1"/>
</dbReference>
<dbReference type="Pfam" id="PF00829">
    <property type="entry name" value="Ribosomal_L21p"/>
    <property type="match status" value="1"/>
</dbReference>
<dbReference type="GO" id="GO:0003735">
    <property type="term" value="F:structural constituent of ribosome"/>
    <property type="evidence" value="ECO:0007669"/>
    <property type="project" value="InterPro"/>
</dbReference>
<dbReference type="PANTHER" id="PTHR21349:SF7">
    <property type="entry name" value="LARGE RIBOSOMAL SUBUNIT PROTEIN BL21C"/>
    <property type="match status" value="1"/>
</dbReference>
<dbReference type="InterPro" id="IPR001787">
    <property type="entry name" value="Ribosomal_bL21"/>
</dbReference>
<accession>A0A1C9CCB8</accession>
<dbReference type="EMBL" id="KX284717">
    <property type="protein sequence ID" value="AOM65994.1"/>
    <property type="molecule type" value="Genomic_DNA"/>
</dbReference>
<keyword evidence="7" id="KW-0687">Ribonucleoprotein</keyword>
<dbReference type="HAMAP" id="MF_01363">
    <property type="entry name" value="Ribosomal_bL21"/>
    <property type="match status" value="1"/>
</dbReference>
<evidence type="ECO:0000256" key="3">
    <source>
        <dbReference type="ARBA" id="ARBA00022640"/>
    </source>
</evidence>
<dbReference type="GeneID" id="29070495"/>
<evidence type="ECO:0000256" key="1">
    <source>
        <dbReference type="ARBA" id="ARBA00004474"/>
    </source>
</evidence>
<dbReference type="InterPro" id="IPR028909">
    <property type="entry name" value="bL21-like"/>
</dbReference>
<keyword evidence="3 9" id="KW-0934">Plastid</keyword>
<organism evidence="9">
    <name type="scientific">Asparagopsis taxiformis</name>
    <dbReference type="NCBI Taxonomy" id="260499"/>
    <lineage>
        <taxon>Eukaryota</taxon>
        <taxon>Rhodophyta</taxon>
        <taxon>Florideophyceae</taxon>
        <taxon>Rhodymeniophycidae</taxon>
        <taxon>Bonnemaisoniales</taxon>
        <taxon>Bonnemaisoniaceae</taxon>
        <taxon>Asparagopsis</taxon>
    </lineage>
</organism>
<evidence type="ECO:0000256" key="7">
    <source>
        <dbReference type="ARBA" id="ARBA00023274"/>
    </source>
</evidence>
<gene>
    <name evidence="9" type="primary">rpl21</name>
    <name evidence="9" type="ORF">Aspa_115</name>
</gene>
<dbReference type="InterPro" id="IPR036164">
    <property type="entry name" value="bL21-like_sf"/>
</dbReference>
<keyword evidence="6 9" id="KW-0689">Ribosomal protein</keyword>
<evidence type="ECO:0000256" key="2">
    <source>
        <dbReference type="ARBA" id="ARBA00008563"/>
    </source>
</evidence>
<evidence type="ECO:0000313" key="9">
    <source>
        <dbReference type="EMBL" id="AOM65994.1"/>
    </source>
</evidence>
<dbReference type="RefSeq" id="YP_009294511.1">
    <property type="nucleotide sequence ID" value="NC_031148.1"/>
</dbReference>
<geneLocation type="plastid" evidence="9"/>
<sequence>MVYAIVEASGKQMFLRPGNFYDFNYIPGEPGDIVNLKCVLLVNNMGSIHLGTPCVKTSKVQAIILKHLRGSKVTVFKMKSKKNTRVKQGHRQDLTRLLIKQIIF</sequence>
<proteinExistence type="inferred from homology"/>
<keyword evidence="4" id="KW-0699">rRNA-binding</keyword>
<dbReference type="AlphaFoldDB" id="A0A1C9CCB8"/>
<reference evidence="9" key="1">
    <citation type="journal article" date="2016" name="BMC Biol.">
        <title>Parallel evolution of highly conserved plastid genome architecture in red seaweeds and seed plants.</title>
        <authorList>
            <person name="Lee J."/>
            <person name="Cho C.H."/>
            <person name="Park S.I."/>
            <person name="Choi J.W."/>
            <person name="Song H.S."/>
            <person name="West J.A."/>
            <person name="Bhattacharya D."/>
            <person name="Yoon H.S."/>
        </authorList>
    </citation>
    <scope>NUCLEOTIDE SEQUENCE</scope>
</reference>
<name>A0A1C9CCB8_9FLOR</name>
<evidence type="ECO:0000256" key="4">
    <source>
        <dbReference type="ARBA" id="ARBA00022730"/>
    </source>
</evidence>
<evidence type="ECO:0000256" key="6">
    <source>
        <dbReference type="ARBA" id="ARBA00022980"/>
    </source>
</evidence>
<dbReference type="GO" id="GO:0005762">
    <property type="term" value="C:mitochondrial large ribosomal subunit"/>
    <property type="evidence" value="ECO:0007669"/>
    <property type="project" value="TreeGrafter"/>
</dbReference>
<dbReference type="GO" id="GO:0006412">
    <property type="term" value="P:translation"/>
    <property type="evidence" value="ECO:0007669"/>
    <property type="project" value="InterPro"/>
</dbReference>
<dbReference type="PROSITE" id="PS01169">
    <property type="entry name" value="RIBOSOMAL_L21"/>
    <property type="match status" value="1"/>
</dbReference>
<evidence type="ECO:0000256" key="8">
    <source>
        <dbReference type="ARBA" id="ARBA00035397"/>
    </source>
</evidence>
<dbReference type="GO" id="GO:0019843">
    <property type="term" value="F:rRNA binding"/>
    <property type="evidence" value="ECO:0007669"/>
    <property type="project" value="UniProtKB-KW"/>
</dbReference>
<keyword evidence="5" id="KW-0694">RNA-binding</keyword>
<evidence type="ECO:0000256" key="5">
    <source>
        <dbReference type="ARBA" id="ARBA00022884"/>
    </source>
</evidence>
<protein>
    <recommendedName>
        <fullName evidence="8">50S ribosomal protein L21, chloroplastic</fullName>
    </recommendedName>
</protein>
<dbReference type="SUPFAM" id="SSF141091">
    <property type="entry name" value="L21p-like"/>
    <property type="match status" value="1"/>
</dbReference>
<dbReference type="GO" id="GO:0009536">
    <property type="term" value="C:plastid"/>
    <property type="evidence" value="ECO:0007669"/>
    <property type="project" value="UniProtKB-SubCell"/>
</dbReference>
<comment type="similarity">
    <text evidence="2">Belongs to the bacterial ribosomal protein bL21 family.</text>
</comment>
<comment type="subcellular location">
    <subcellularLocation>
        <location evidence="1">Plastid</location>
    </subcellularLocation>
</comment>